<comment type="caution">
    <text evidence="2">The sequence shown here is derived from an EMBL/GenBank/DDBJ whole genome shotgun (WGS) entry which is preliminary data.</text>
</comment>
<dbReference type="PANTHER" id="PTHR33169:SF14">
    <property type="entry name" value="TRANSCRIPTIONAL REGULATOR RV3488"/>
    <property type="match status" value="1"/>
</dbReference>
<dbReference type="InterPro" id="IPR005149">
    <property type="entry name" value="Tscrpt_reg_PadR_N"/>
</dbReference>
<dbReference type="InterPro" id="IPR036390">
    <property type="entry name" value="WH_DNA-bd_sf"/>
</dbReference>
<proteinExistence type="predicted"/>
<dbReference type="InterPro" id="IPR052509">
    <property type="entry name" value="Metal_resp_DNA-bind_regulator"/>
</dbReference>
<gene>
    <name evidence="2" type="ORF">FHS83_001274</name>
</gene>
<dbReference type="PANTHER" id="PTHR33169">
    <property type="entry name" value="PADR-FAMILY TRANSCRIPTIONAL REGULATOR"/>
    <property type="match status" value="1"/>
</dbReference>
<name>A0A846MX18_9PROT</name>
<organism evidence="2 3">
    <name type="scientific">Rhizomicrobium palustre</name>
    <dbReference type="NCBI Taxonomy" id="189966"/>
    <lineage>
        <taxon>Bacteria</taxon>
        <taxon>Pseudomonadati</taxon>
        <taxon>Pseudomonadota</taxon>
        <taxon>Alphaproteobacteria</taxon>
        <taxon>Micropepsales</taxon>
        <taxon>Micropepsaceae</taxon>
        <taxon>Rhizomicrobium</taxon>
    </lineage>
</organism>
<reference evidence="2 3" key="1">
    <citation type="submission" date="2020-03" db="EMBL/GenBank/DDBJ databases">
        <title>Genomic Encyclopedia of Type Strains, Phase IV (KMG-IV): sequencing the most valuable type-strain genomes for metagenomic binning, comparative biology and taxonomic classification.</title>
        <authorList>
            <person name="Goeker M."/>
        </authorList>
    </citation>
    <scope>NUCLEOTIDE SEQUENCE [LARGE SCALE GENOMIC DNA]</scope>
    <source>
        <strain evidence="2 3">DSM 19867</strain>
    </source>
</reference>
<dbReference type="Pfam" id="PF03551">
    <property type="entry name" value="PadR"/>
    <property type="match status" value="1"/>
</dbReference>
<dbReference type="AlphaFoldDB" id="A0A846MX18"/>
<dbReference type="SUPFAM" id="SSF46785">
    <property type="entry name" value="Winged helix' DNA-binding domain"/>
    <property type="match status" value="1"/>
</dbReference>
<dbReference type="Gene3D" id="1.10.10.10">
    <property type="entry name" value="Winged helix-like DNA-binding domain superfamily/Winged helix DNA-binding domain"/>
    <property type="match status" value="1"/>
</dbReference>
<protein>
    <submittedName>
        <fullName evidence="2">PadR family transcriptional regulator PadR</fullName>
    </submittedName>
</protein>
<sequence length="118" mass="13028">MTLKAKTNPPFMTGVPELLVLRLLKARAMYGYEIVAELREQSGAVIQAGEGVIYPVLHALEKDGALKASRKAVNGRSRVYYSLTDKGQKRLEGLSQEWSRIAEAVGAMLKGERHEPAF</sequence>
<dbReference type="InterPro" id="IPR036388">
    <property type="entry name" value="WH-like_DNA-bd_sf"/>
</dbReference>
<evidence type="ECO:0000259" key="1">
    <source>
        <dbReference type="Pfam" id="PF03551"/>
    </source>
</evidence>
<keyword evidence="3" id="KW-1185">Reference proteome</keyword>
<dbReference type="Proteomes" id="UP000570514">
    <property type="component" value="Unassembled WGS sequence"/>
</dbReference>
<dbReference type="EMBL" id="JAASRM010000001">
    <property type="protein sequence ID" value="NIK87956.1"/>
    <property type="molecule type" value="Genomic_DNA"/>
</dbReference>
<feature type="domain" description="Transcription regulator PadR N-terminal" evidence="1">
    <location>
        <begin position="20"/>
        <end position="92"/>
    </location>
</feature>
<accession>A0A846MX18</accession>
<evidence type="ECO:0000313" key="3">
    <source>
        <dbReference type="Proteomes" id="UP000570514"/>
    </source>
</evidence>
<dbReference type="RefSeq" id="WP_208414256.1">
    <property type="nucleotide sequence ID" value="NZ_BAAADC010000001.1"/>
</dbReference>
<evidence type="ECO:0000313" key="2">
    <source>
        <dbReference type="EMBL" id="NIK87956.1"/>
    </source>
</evidence>